<dbReference type="OrthoDB" id="9770826at2"/>
<organism evidence="2 3">
    <name type="scientific">Nitrincola tibetensis</name>
    <dbReference type="NCBI Taxonomy" id="2219697"/>
    <lineage>
        <taxon>Bacteria</taxon>
        <taxon>Pseudomonadati</taxon>
        <taxon>Pseudomonadota</taxon>
        <taxon>Gammaproteobacteria</taxon>
        <taxon>Oceanospirillales</taxon>
        <taxon>Oceanospirillaceae</taxon>
        <taxon>Nitrincola</taxon>
    </lineage>
</organism>
<name>A0A364NPD5_9GAMM</name>
<dbReference type="Pfam" id="PF07143">
    <property type="entry name" value="CrtC"/>
    <property type="match status" value="1"/>
</dbReference>
<evidence type="ECO:0000313" key="3">
    <source>
        <dbReference type="Proteomes" id="UP000250744"/>
    </source>
</evidence>
<gene>
    <name evidence="2" type="ORF">DN062_05145</name>
</gene>
<comment type="caution">
    <text evidence="2">The sequence shown here is derived from an EMBL/GenBank/DDBJ whole genome shotgun (WGS) entry which is preliminary data.</text>
</comment>
<feature type="domain" description="AttH" evidence="1">
    <location>
        <begin position="60"/>
        <end position="229"/>
    </location>
</feature>
<evidence type="ECO:0000313" key="2">
    <source>
        <dbReference type="EMBL" id="RAU18870.1"/>
    </source>
</evidence>
<dbReference type="Gene3D" id="2.40.370.10">
    <property type="entry name" value="AttH-like domain"/>
    <property type="match status" value="2"/>
</dbReference>
<sequence length="354" mass="39551">MINKVGVLLMVLWALVGCDPVPSTQGFAGLGSDATGFAQVEPDAEIDYPEALNQHSDYRIEWWYVTANLESESGETLGIQWTLFRQASSPSPQREGWANQQLWLGHVGLTRANQHFSADRYARGGVGQAGVEMDPFTAWIDHWSMRANDEAATQFTLTAQTPEFSYDLALANVGPSVLQGNQGYSVKSPQGQASYYLSLPFLQASGSIQIGDEQFSVTGDAWLDREWSSQPLAEDQEGWDWFSLHLDQGDKLMLFRLRHRQSQDYFSGTYISADGTAYPLQPNQIRMQPLRQHSVAGRRLPVEWQLTVEDVGIDLRTQALNPNAWMATGIAYWEGPIRFEGSHSGKGYLEMTGY</sequence>
<dbReference type="PANTHER" id="PTHR38591">
    <property type="entry name" value="HYDROLASE"/>
    <property type="match status" value="1"/>
</dbReference>
<dbReference type="PROSITE" id="PS51257">
    <property type="entry name" value="PROKAR_LIPOPROTEIN"/>
    <property type="match status" value="1"/>
</dbReference>
<evidence type="ECO:0000259" key="1">
    <source>
        <dbReference type="Pfam" id="PF07143"/>
    </source>
</evidence>
<dbReference type="InterPro" id="IPR023374">
    <property type="entry name" value="AttH-like_dom_sf"/>
</dbReference>
<proteinExistence type="predicted"/>
<dbReference type="Proteomes" id="UP000250744">
    <property type="component" value="Unassembled WGS sequence"/>
</dbReference>
<dbReference type="SUPFAM" id="SSF159245">
    <property type="entry name" value="AttH-like"/>
    <property type="match status" value="1"/>
</dbReference>
<dbReference type="Pfam" id="PF17186">
    <property type="entry name" value="Lipocalin_9"/>
    <property type="match status" value="1"/>
</dbReference>
<dbReference type="PANTHER" id="PTHR38591:SF1">
    <property type="entry name" value="BLL1000 PROTEIN"/>
    <property type="match status" value="1"/>
</dbReference>
<dbReference type="RefSeq" id="WP_112158202.1">
    <property type="nucleotide sequence ID" value="NZ_QKRX01000003.1"/>
</dbReference>
<keyword evidence="3" id="KW-1185">Reference proteome</keyword>
<reference evidence="2 3" key="1">
    <citation type="submission" date="2018-06" db="EMBL/GenBank/DDBJ databases">
        <title>Nitrincola tibetense sp. nov., isolated from Lake XuguoCo on Tibetan Plateau.</title>
        <authorList>
            <person name="Xing P."/>
        </authorList>
    </citation>
    <scope>NUCLEOTIDE SEQUENCE [LARGE SCALE GENOMIC DNA]</scope>
    <source>
        <strain evidence="3">xg18</strain>
    </source>
</reference>
<dbReference type="EMBL" id="QKRX01000003">
    <property type="protein sequence ID" value="RAU18870.1"/>
    <property type="molecule type" value="Genomic_DNA"/>
</dbReference>
<dbReference type="AlphaFoldDB" id="A0A364NPD5"/>
<accession>A0A364NPD5</accession>
<protein>
    <submittedName>
        <fullName evidence="2">Iron ABC transporter permease</fullName>
    </submittedName>
</protein>
<dbReference type="InterPro" id="IPR010791">
    <property type="entry name" value="AttH_dom"/>
</dbReference>